<evidence type="ECO:0000313" key="10">
    <source>
        <dbReference type="Proteomes" id="UP001593833"/>
    </source>
</evidence>
<evidence type="ECO:0000256" key="7">
    <source>
        <dbReference type="SAM" id="Phobius"/>
    </source>
</evidence>
<dbReference type="PANTHER" id="PTHR23513:SF9">
    <property type="entry name" value="ENTEROBACTIN EXPORTER ENTS"/>
    <property type="match status" value="1"/>
</dbReference>
<evidence type="ECO:0000256" key="2">
    <source>
        <dbReference type="ARBA" id="ARBA00022448"/>
    </source>
</evidence>
<accession>A0ABV6YMI4</accession>
<dbReference type="InterPro" id="IPR010290">
    <property type="entry name" value="TM_effector"/>
</dbReference>
<keyword evidence="2" id="KW-0813">Transport</keyword>
<dbReference type="SUPFAM" id="SSF103473">
    <property type="entry name" value="MFS general substrate transporter"/>
    <property type="match status" value="1"/>
</dbReference>
<feature type="transmembrane region" description="Helical" evidence="7">
    <location>
        <begin position="115"/>
        <end position="132"/>
    </location>
</feature>
<comment type="caution">
    <text evidence="9">The sequence shown here is derived from an EMBL/GenBank/DDBJ whole genome shotgun (WGS) entry which is preliminary data.</text>
</comment>
<keyword evidence="5 7" id="KW-1133">Transmembrane helix</keyword>
<feature type="transmembrane region" description="Helical" evidence="7">
    <location>
        <begin position="57"/>
        <end position="78"/>
    </location>
</feature>
<evidence type="ECO:0000256" key="6">
    <source>
        <dbReference type="ARBA" id="ARBA00023136"/>
    </source>
</evidence>
<reference evidence="9 10" key="1">
    <citation type="submission" date="2024-09" db="EMBL/GenBank/DDBJ databases">
        <authorList>
            <person name="D'Angelo T."/>
        </authorList>
    </citation>
    <scope>NUCLEOTIDE SEQUENCE [LARGE SCALE GENOMIC DNA]</scope>
    <source>
        <strain evidence="9">SAG AM-320-E07</strain>
    </source>
</reference>
<dbReference type="PROSITE" id="PS50850">
    <property type="entry name" value="MFS"/>
    <property type="match status" value="1"/>
</dbReference>
<dbReference type="Proteomes" id="UP001593833">
    <property type="component" value="Unassembled WGS sequence"/>
</dbReference>
<evidence type="ECO:0000256" key="1">
    <source>
        <dbReference type="ARBA" id="ARBA00004651"/>
    </source>
</evidence>
<dbReference type="InterPro" id="IPR020846">
    <property type="entry name" value="MFS_dom"/>
</dbReference>
<dbReference type="InterPro" id="IPR036259">
    <property type="entry name" value="MFS_trans_sf"/>
</dbReference>
<dbReference type="Pfam" id="PF05977">
    <property type="entry name" value="MFS_3"/>
    <property type="match status" value="1"/>
</dbReference>
<evidence type="ECO:0000313" key="9">
    <source>
        <dbReference type="EMBL" id="MFC1573394.1"/>
    </source>
</evidence>
<comment type="subcellular location">
    <subcellularLocation>
        <location evidence="1">Cell membrane</location>
        <topology evidence="1">Multi-pass membrane protein</topology>
    </subcellularLocation>
</comment>
<protein>
    <submittedName>
        <fullName evidence="9">MFS transporter</fullName>
    </submittedName>
</protein>
<dbReference type="Gene3D" id="1.20.1250.20">
    <property type="entry name" value="MFS general substrate transporter like domains"/>
    <property type="match status" value="1"/>
</dbReference>
<proteinExistence type="predicted"/>
<evidence type="ECO:0000256" key="4">
    <source>
        <dbReference type="ARBA" id="ARBA00022692"/>
    </source>
</evidence>
<evidence type="ECO:0000256" key="5">
    <source>
        <dbReference type="ARBA" id="ARBA00022989"/>
    </source>
</evidence>
<dbReference type="EMBL" id="JBHPKH010000147">
    <property type="protein sequence ID" value="MFC1573394.1"/>
    <property type="molecule type" value="Genomic_DNA"/>
</dbReference>
<keyword evidence="3" id="KW-1003">Cell membrane</keyword>
<organism evidence="9 10">
    <name type="scientific">Eiseniibacteriota bacterium</name>
    <dbReference type="NCBI Taxonomy" id="2212470"/>
    <lineage>
        <taxon>Bacteria</taxon>
        <taxon>Candidatus Eiseniibacteriota</taxon>
    </lineage>
</organism>
<sequence length="152" mass="16694">MAENQQTDMTKRPHDPYAAFRVRDFRLFLSGWLIALIGTRVQSVAIGWEMYQRTGEALALGLVGLAQALPVFLLAIPAGFIADRFDRKRIVMLSVTGMTLTSVGLAVLSHLQGPILLMYALLLLDAAALTLGRPARMALLPHLVPRELFPNA</sequence>
<feature type="domain" description="Major facilitator superfamily (MFS) profile" evidence="8">
    <location>
        <begin position="19"/>
        <end position="152"/>
    </location>
</feature>
<feature type="transmembrane region" description="Helical" evidence="7">
    <location>
        <begin position="90"/>
        <end position="109"/>
    </location>
</feature>
<evidence type="ECO:0000259" key="8">
    <source>
        <dbReference type="PROSITE" id="PS50850"/>
    </source>
</evidence>
<feature type="transmembrane region" description="Helical" evidence="7">
    <location>
        <begin position="27"/>
        <end position="51"/>
    </location>
</feature>
<keyword evidence="10" id="KW-1185">Reference proteome</keyword>
<dbReference type="PANTHER" id="PTHR23513">
    <property type="entry name" value="INTEGRAL MEMBRANE EFFLUX PROTEIN-RELATED"/>
    <property type="match status" value="1"/>
</dbReference>
<feature type="non-terminal residue" evidence="9">
    <location>
        <position position="152"/>
    </location>
</feature>
<gene>
    <name evidence="9" type="ORF">ACFL6M_07330</name>
</gene>
<keyword evidence="4 7" id="KW-0812">Transmembrane</keyword>
<evidence type="ECO:0000256" key="3">
    <source>
        <dbReference type="ARBA" id="ARBA00022475"/>
    </source>
</evidence>
<name>A0ABV6YMI4_UNCEI</name>
<keyword evidence="6 7" id="KW-0472">Membrane</keyword>